<keyword evidence="3" id="KW-1185">Reference proteome</keyword>
<evidence type="ECO:0000313" key="2">
    <source>
        <dbReference type="EMBL" id="KAK4040177.1"/>
    </source>
</evidence>
<dbReference type="AlphaFoldDB" id="A0AAN6SRR7"/>
<evidence type="ECO:0000256" key="1">
    <source>
        <dbReference type="SAM" id="SignalP"/>
    </source>
</evidence>
<gene>
    <name evidence="2" type="ORF">C8A01DRAFT_35779</name>
</gene>
<feature type="signal peptide" evidence="1">
    <location>
        <begin position="1"/>
        <end position="17"/>
    </location>
</feature>
<organism evidence="2 3">
    <name type="scientific">Parachaetomium inaequale</name>
    <dbReference type="NCBI Taxonomy" id="2588326"/>
    <lineage>
        <taxon>Eukaryota</taxon>
        <taxon>Fungi</taxon>
        <taxon>Dikarya</taxon>
        <taxon>Ascomycota</taxon>
        <taxon>Pezizomycotina</taxon>
        <taxon>Sordariomycetes</taxon>
        <taxon>Sordariomycetidae</taxon>
        <taxon>Sordariales</taxon>
        <taxon>Chaetomiaceae</taxon>
        <taxon>Parachaetomium</taxon>
    </lineage>
</organism>
<name>A0AAN6SRR7_9PEZI</name>
<sequence length="354" mass="37552">MKVVLCSLLGHLGAIAGCPPQDHCLRAVIGHPHSARNGTADCQSYLQATVTAPASTFTSTVMVTTEAPTSTTQVDVVTEVETITVSTETTVQPSGVAARGDNHWDPPMPGYAWGACHSSDKYKSACARVGVLPTTITVPGPSTTVTVTETISTGGVATSSTTVTVLSSVTATTLVTSVATLSTAVATVTTTTTVTATVTATPDANIVPNGTFESGTLAGWTPADNVTAEVVSPGSNSTFSLQLGPMYDRLYHRVYTTVAGVPQTNYTCRYEWQFKYYLVSRPDSYLPVVRVLIDSVIVSSDFPRASWAGVFHAKSFNYTSKGEDVFEFFAYSAQHQSDGENWFYLDNFSCMPVA</sequence>
<proteinExistence type="predicted"/>
<keyword evidence="1" id="KW-0732">Signal</keyword>
<dbReference type="Proteomes" id="UP001303115">
    <property type="component" value="Unassembled WGS sequence"/>
</dbReference>
<dbReference type="PROSITE" id="PS51257">
    <property type="entry name" value="PROKAR_LIPOPROTEIN"/>
    <property type="match status" value="1"/>
</dbReference>
<dbReference type="Gene3D" id="2.60.120.260">
    <property type="entry name" value="Galactose-binding domain-like"/>
    <property type="match status" value="1"/>
</dbReference>
<evidence type="ECO:0000313" key="3">
    <source>
        <dbReference type="Proteomes" id="UP001303115"/>
    </source>
</evidence>
<comment type="caution">
    <text evidence="2">The sequence shown here is derived from an EMBL/GenBank/DDBJ whole genome shotgun (WGS) entry which is preliminary data.</text>
</comment>
<dbReference type="EMBL" id="MU854382">
    <property type="protein sequence ID" value="KAK4040177.1"/>
    <property type="molecule type" value="Genomic_DNA"/>
</dbReference>
<reference evidence="3" key="1">
    <citation type="journal article" date="2023" name="Mol. Phylogenet. Evol.">
        <title>Genome-scale phylogeny and comparative genomics of the fungal order Sordariales.</title>
        <authorList>
            <person name="Hensen N."/>
            <person name="Bonometti L."/>
            <person name="Westerberg I."/>
            <person name="Brannstrom I.O."/>
            <person name="Guillou S."/>
            <person name="Cros-Aarteil S."/>
            <person name="Calhoun S."/>
            <person name="Haridas S."/>
            <person name="Kuo A."/>
            <person name="Mondo S."/>
            <person name="Pangilinan J."/>
            <person name="Riley R."/>
            <person name="LaButti K."/>
            <person name="Andreopoulos B."/>
            <person name="Lipzen A."/>
            <person name="Chen C."/>
            <person name="Yan M."/>
            <person name="Daum C."/>
            <person name="Ng V."/>
            <person name="Clum A."/>
            <person name="Steindorff A."/>
            <person name="Ohm R.A."/>
            <person name="Martin F."/>
            <person name="Silar P."/>
            <person name="Natvig D.O."/>
            <person name="Lalanne C."/>
            <person name="Gautier V."/>
            <person name="Ament-Velasquez S.L."/>
            <person name="Kruys A."/>
            <person name="Hutchinson M.I."/>
            <person name="Powell A.J."/>
            <person name="Barry K."/>
            <person name="Miller A.N."/>
            <person name="Grigoriev I.V."/>
            <person name="Debuchy R."/>
            <person name="Gladieux P."/>
            <person name="Hiltunen Thoren M."/>
            <person name="Johannesson H."/>
        </authorList>
    </citation>
    <scope>NUCLEOTIDE SEQUENCE [LARGE SCALE GENOMIC DNA]</scope>
    <source>
        <strain evidence="3">CBS 284.82</strain>
    </source>
</reference>
<feature type="chain" id="PRO_5042860455" evidence="1">
    <location>
        <begin position="18"/>
        <end position="354"/>
    </location>
</feature>
<protein>
    <submittedName>
        <fullName evidence="2">Uncharacterized protein</fullName>
    </submittedName>
</protein>
<accession>A0AAN6SRR7</accession>